<accession>A0AAP4D519</accession>
<evidence type="ECO:0000313" key="2">
    <source>
        <dbReference type="Proteomes" id="UP001301140"/>
    </source>
</evidence>
<keyword evidence="2" id="KW-1185">Reference proteome</keyword>
<gene>
    <name evidence="1" type="ORF">PZ740_08720</name>
</gene>
<comment type="caution">
    <text evidence="1">The sequence shown here is derived from an EMBL/GenBank/DDBJ whole genome shotgun (WGS) entry which is preliminary data.</text>
</comment>
<evidence type="ECO:0000313" key="1">
    <source>
        <dbReference type="EMBL" id="MDF1586465.1"/>
    </source>
</evidence>
<dbReference type="RefSeq" id="WP_327788881.1">
    <property type="nucleotide sequence ID" value="NZ_JARGEQ010000083.1"/>
</dbReference>
<reference evidence="1 2" key="1">
    <citation type="submission" date="2023-03" db="EMBL/GenBank/DDBJ databases">
        <title>YIM 152171 draft genome.</title>
        <authorList>
            <person name="Yang Z."/>
        </authorList>
    </citation>
    <scope>NUCLEOTIDE SEQUENCE [LARGE SCALE GENOMIC DNA]</scope>
    <source>
        <strain evidence="1 2">YIM 152171</strain>
    </source>
</reference>
<proteinExistence type="predicted"/>
<dbReference type="Proteomes" id="UP001301140">
    <property type="component" value="Unassembled WGS sequence"/>
</dbReference>
<organism evidence="1 2">
    <name type="scientific">Marinimicrococcus flavescens</name>
    <dbReference type="NCBI Taxonomy" id="3031815"/>
    <lineage>
        <taxon>Bacteria</taxon>
        <taxon>Pseudomonadati</taxon>
        <taxon>Pseudomonadota</taxon>
        <taxon>Alphaproteobacteria</taxon>
        <taxon>Geminicoccales</taxon>
        <taxon>Geminicoccaceae</taxon>
        <taxon>Marinimicrococcus</taxon>
    </lineage>
</organism>
<name>A0AAP4D519_9PROT</name>
<protein>
    <submittedName>
        <fullName evidence="1">Uncharacterized protein</fullName>
    </submittedName>
</protein>
<sequence>MRNGRYGAEEWEGQIRRGDGRLVIQAPLGGALLVEGRQGMHVYFGVRAVL</sequence>
<dbReference type="EMBL" id="JARGEQ010000083">
    <property type="protein sequence ID" value="MDF1586465.1"/>
    <property type="molecule type" value="Genomic_DNA"/>
</dbReference>
<dbReference type="AlphaFoldDB" id="A0AAP4D519"/>